<dbReference type="Gene3D" id="1.10.3100.10">
    <property type="entry name" value="Putative cytoplasmic protein"/>
    <property type="match status" value="1"/>
</dbReference>
<dbReference type="OrthoDB" id="5177725at2"/>
<evidence type="ECO:0000313" key="1">
    <source>
        <dbReference type="EMBL" id="OZG60710.1"/>
    </source>
</evidence>
<dbReference type="InterPro" id="IPR001387">
    <property type="entry name" value="Cro/C1-type_HTH"/>
</dbReference>
<dbReference type="EMBL" id="MWWX01000013">
    <property type="protein sequence ID" value="OZG60710.1"/>
    <property type="molecule type" value="Genomic_DNA"/>
</dbReference>
<sequence>MSTTTTANDKTLQAYRESVGLTTDDLAQLVGMTPAEVTRLEQQSTESESTRTLMGALAEIRADMLDDLHLAMSFEREQRGEGNRPDPNIVWTLPRYQSEQEFAVADEPTAIEHWKTFNMAQLFIGLYLEGLGYTVRYQS</sequence>
<dbReference type="InterPro" id="IPR010982">
    <property type="entry name" value="Lambda_DNA-bd_dom_sf"/>
</dbReference>
<dbReference type="SUPFAM" id="SSF47413">
    <property type="entry name" value="lambda repressor-like DNA-binding domains"/>
    <property type="match status" value="1"/>
</dbReference>
<keyword evidence="2" id="KW-1185">Reference proteome</keyword>
<proteinExistence type="predicted"/>
<dbReference type="Proteomes" id="UP000216352">
    <property type="component" value="Unassembled WGS sequence"/>
</dbReference>
<name>A0A261FNE7_9BIFI</name>
<accession>A0A261FNE7</accession>
<dbReference type="CDD" id="cd00093">
    <property type="entry name" value="HTH_XRE"/>
    <property type="match status" value="1"/>
</dbReference>
<dbReference type="InterPro" id="IPR027910">
    <property type="entry name" value="YdiL_sf"/>
</dbReference>
<evidence type="ECO:0000313" key="2">
    <source>
        <dbReference type="Proteomes" id="UP000216352"/>
    </source>
</evidence>
<protein>
    <submittedName>
        <fullName evidence="1">Uncharacterized protein</fullName>
    </submittedName>
</protein>
<dbReference type="AlphaFoldDB" id="A0A261FNE7"/>
<dbReference type="GO" id="GO:0003677">
    <property type="term" value="F:DNA binding"/>
    <property type="evidence" value="ECO:0007669"/>
    <property type="project" value="InterPro"/>
</dbReference>
<dbReference type="RefSeq" id="WP_072727085.1">
    <property type="nucleotide sequence ID" value="NZ_BDIS01000035.1"/>
</dbReference>
<dbReference type="STRING" id="1603886.GCA_001895165_02251"/>
<gene>
    <name evidence="1" type="ORF">BLEM_1679</name>
</gene>
<organism evidence="1 2">
    <name type="scientific">Bifidobacterium lemurum</name>
    <dbReference type="NCBI Taxonomy" id="1603886"/>
    <lineage>
        <taxon>Bacteria</taxon>
        <taxon>Bacillati</taxon>
        <taxon>Actinomycetota</taxon>
        <taxon>Actinomycetes</taxon>
        <taxon>Bifidobacteriales</taxon>
        <taxon>Bifidobacteriaceae</taxon>
        <taxon>Bifidobacterium</taxon>
    </lineage>
</organism>
<comment type="caution">
    <text evidence="1">The sequence shown here is derived from an EMBL/GenBank/DDBJ whole genome shotgun (WGS) entry which is preliminary data.</text>
</comment>
<reference evidence="1 2" key="1">
    <citation type="journal article" date="2017" name="BMC Genomics">
        <title>Comparative genomic and phylogenomic analyses of the Bifidobacteriaceae family.</title>
        <authorList>
            <person name="Lugli G.A."/>
            <person name="Milani C."/>
            <person name="Turroni F."/>
            <person name="Duranti S."/>
            <person name="Mancabelli L."/>
            <person name="Mangifesta M."/>
            <person name="Ferrario C."/>
            <person name="Modesto M."/>
            <person name="Mattarelli P."/>
            <person name="Jiri K."/>
            <person name="van Sinderen D."/>
            <person name="Ventura M."/>
        </authorList>
    </citation>
    <scope>NUCLEOTIDE SEQUENCE [LARGE SCALE GENOMIC DNA]</scope>
    <source>
        <strain evidence="1 2">DSM 28807</strain>
    </source>
</reference>